<dbReference type="EMBL" id="JAPWTK010000239">
    <property type="protein sequence ID" value="KAJ8944778.1"/>
    <property type="molecule type" value="Genomic_DNA"/>
</dbReference>
<keyword evidence="2" id="KW-1185">Reference proteome</keyword>
<comment type="caution">
    <text evidence="1">The sequence shown here is derived from an EMBL/GenBank/DDBJ whole genome shotgun (WGS) entry which is preliminary data.</text>
</comment>
<accession>A0AAV8Y1C8</accession>
<gene>
    <name evidence="1" type="ORF">NQ318_003646</name>
</gene>
<name>A0AAV8Y1C8_9CUCU</name>
<organism evidence="1 2">
    <name type="scientific">Aromia moschata</name>
    <dbReference type="NCBI Taxonomy" id="1265417"/>
    <lineage>
        <taxon>Eukaryota</taxon>
        <taxon>Metazoa</taxon>
        <taxon>Ecdysozoa</taxon>
        <taxon>Arthropoda</taxon>
        <taxon>Hexapoda</taxon>
        <taxon>Insecta</taxon>
        <taxon>Pterygota</taxon>
        <taxon>Neoptera</taxon>
        <taxon>Endopterygota</taxon>
        <taxon>Coleoptera</taxon>
        <taxon>Polyphaga</taxon>
        <taxon>Cucujiformia</taxon>
        <taxon>Chrysomeloidea</taxon>
        <taxon>Cerambycidae</taxon>
        <taxon>Cerambycinae</taxon>
        <taxon>Callichromatini</taxon>
        <taxon>Aromia</taxon>
    </lineage>
</organism>
<reference evidence="1" key="1">
    <citation type="journal article" date="2023" name="Insect Mol. Biol.">
        <title>Genome sequencing provides insights into the evolution of gene families encoding plant cell wall-degrading enzymes in longhorned beetles.</title>
        <authorList>
            <person name="Shin N.R."/>
            <person name="Okamura Y."/>
            <person name="Kirsch R."/>
            <person name="Pauchet Y."/>
        </authorList>
    </citation>
    <scope>NUCLEOTIDE SEQUENCE</scope>
    <source>
        <strain evidence="1">AMC_N1</strain>
    </source>
</reference>
<proteinExistence type="predicted"/>
<evidence type="ECO:0000313" key="2">
    <source>
        <dbReference type="Proteomes" id="UP001162162"/>
    </source>
</evidence>
<protein>
    <submittedName>
        <fullName evidence="1">Uncharacterized protein</fullName>
    </submittedName>
</protein>
<dbReference type="AlphaFoldDB" id="A0AAV8Y1C8"/>
<sequence>MDNGLVVECQTEPNRQTHDGSVILWLYSITLFKKHVTRTCFIRNIGTEHKQVLFMFGDTGTSRPTRDPDLMGTSIFSINKNSYLHSKYEEINPRLINRCVQKARDFEWQPVFDLLGQPRVFNWQDVYDLEPPFNRLTSDQPTIPAPNVDVTRRPVAFGRWAMPKLRRELHHANEKVVIAAIESIADLSHDSEKGYEAVRLKIVDRYDKQDEMTIQCVSKVPGRLNNSLAIQRRRISRVIQPSRNF</sequence>
<evidence type="ECO:0000313" key="1">
    <source>
        <dbReference type="EMBL" id="KAJ8944778.1"/>
    </source>
</evidence>
<dbReference type="Proteomes" id="UP001162162">
    <property type="component" value="Unassembled WGS sequence"/>
</dbReference>